<feature type="binding site" evidence="10 13">
    <location>
        <position position="64"/>
    </location>
    <ligand>
        <name>a divalent metal cation</name>
        <dbReference type="ChEBI" id="CHEBI:60240"/>
    </ligand>
</feature>
<proteinExistence type="inferred from homology"/>
<dbReference type="RefSeq" id="WP_057904787.1">
    <property type="nucleotide sequence ID" value="NZ_AZDA01000082.1"/>
</dbReference>
<feature type="binding site" evidence="10">
    <location>
        <begin position="173"/>
        <end position="175"/>
    </location>
    <ligand>
        <name>substrate</name>
    </ligand>
</feature>
<dbReference type="InterPro" id="IPR000056">
    <property type="entry name" value="Ribul_P_3_epim-like"/>
</dbReference>
<dbReference type="STRING" id="1423726.FC07_GL000230"/>
<dbReference type="PANTHER" id="PTHR11749">
    <property type="entry name" value="RIBULOSE-5-PHOSPHATE-3-EPIMERASE"/>
    <property type="match status" value="1"/>
</dbReference>
<organism evidence="15 16">
    <name type="scientific">Loigolactobacillus bifermentans DSM 20003</name>
    <dbReference type="NCBI Taxonomy" id="1423726"/>
    <lineage>
        <taxon>Bacteria</taxon>
        <taxon>Bacillati</taxon>
        <taxon>Bacillota</taxon>
        <taxon>Bacilli</taxon>
        <taxon>Lactobacillales</taxon>
        <taxon>Lactobacillaceae</taxon>
        <taxon>Loigolactobacillus</taxon>
    </lineage>
</organism>
<dbReference type="AlphaFoldDB" id="A0A0R1GV62"/>
<feature type="active site" description="Proton acceptor" evidence="10 12">
    <location>
        <position position="33"/>
    </location>
</feature>
<comment type="cofactor">
    <cofactor evidence="2">
        <name>Mn(2+)</name>
        <dbReference type="ChEBI" id="CHEBI:29035"/>
    </cofactor>
</comment>
<evidence type="ECO:0000256" key="8">
    <source>
        <dbReference type="ARBA" id="ARBA00022723"/>
    </source>
</evidence>
<keyword evidence="13" id="KW-0862">Zinc</keyword>
<comment type="cofactor">
    <cofactor evidence="3">
        <name>Co(2+)</name>
        <dbReference type="ChEBI" id="CHEBI:48828"/>
    </cofactor>
</comment>
<evidence type="ECO:0000256" key="12">
    <source>
        <dbReference type="PIRSR" id="PIRSR001461-1"/>
    </source>
</evidence>
<feature type="binding site" evidence="10 14">
    <location>
        <position position="6"/>
    </location>
    <ligand>
        <name>substrate</name>
    </ligand>
</feature>
<comment type="function">
    <text evidence="10">Catalyzes the reversible epimerization of D-ribulose 5-phosphate to D-xylulose 5-phosphate.</text>
</comment>
<evidence type="ECO:0000256" key="4">
    <source>
        <dbReference type="ARBA" id="ARBA00001947"/>
    </source>
</evidence>
<dbReference type="NCBIfam" id="TIGR01163">
    <property type="entry name" value="rpe"/>
    <property type="match status" value="1"/>
</dbReference>
<name>A0A0R1GV62_9LACO</name>
<dbReference type="InterPro" id="IPR026019">
    <property type="entry name" value="Ribul_P_3_epim"/>
</dbReference>
<evidence type="ECO:0000256" key="5">
    <source>
        <dbReference type="ARBA" id="ARBA00001954"/>
    </source>
</evidence>
<evidence type="ECO:0000256" key="14">
    <source>
        <dbReference type="PIRSR" id="PIRSR001461-3"/>
    </source>
</evidence>
<evidence type="ECO:0000256" key="1">
    <source>
        <dbReference type="ARBA" id="ARBA00001782"/>
    </source>
</evidence>
<comment type="similarity">
    <text evidence="6 10 11">Belongs to the ribulose-phosphate 3-epimerase family.</text>
</comment>
<dbReference type="Pfam" id="PF00834">
    <property type="entry name" value="Ribul_P_3_epim"/>
    <property type="match status" value="1"/>
</dbReference>
<comment type="cofactor">
    <cofactor evidence="5">
        <name>Fe(2+)</name>
        <dbReference type="ChEBI" id="CHEBI:29033"/>
    </cofactor>
</comment>
<gene>
    <name evidence="10" type="primary">rpe</name>
    <name evidence="15" type="ORF">FC07_GL000230</name>
</gene>
<evidence type="ECO:0000256" key="13">
    <source>
        <dbReference type="PIRSR" id="PIRSR001461-2"/>
    </source>
</evidence>
<evidence type="ECO:0000313" key="16">
    <source>
        <dbReference type="Proteomes" id="UP000051461"/>
    </source>
</evidence>
<dbReference type="GO" id="GO:0005737">
    <property type="term" value="C:cytoplasm"/>
    <property type="evidence" value="ECO:0007669"/>
    <property type="project" value="UniProtKB-ARBA"/>
</dbReference>
<dbReference type="SUPFAM" id="SSF51366">
    <property type="entry name" value="Ribulose-phoshate binding barrel"/>
    <property type="match status" value="1"/>
</dbReference>
<dbReference type="GO" id="GO:0046872">
    <property type="term" value="F:metal ion binding"/>
    <property type="evidence" value="ECO:0007669"/>
    <property type="project" value="UniProtKB-UniRule"/>
</dbReference>
<feature type="binding site" evidence="10 14">
    <location>
        <position position="64"/>
    </location>
    <ligand>
        <name>substrate</name>
    </ligand>
</feature>
<keyword evidence="8 10" id="KW-0479">Metal-binding</keyword>
<dbReference type="Proteomes" id="UP000051461">
    <property type="component" value="Unassembled WGS sequence"/>
</dbReference>
<evidence type="ECO:0000256" key="6">
    <source>
        <dbReference type="ARBA" id="ARBA00009541"/>
    </source>
</evidence>
<comment type="pathway">
    <text evidence="10">Carbohydrate degradation.</text>
</comment>
<dbReference type="EMBL" id="AZDA01000082">
    <property type="protein sequence ID" value="KRK35114.1"/>
    <property type="molecule type" value="Genomic_DNA"/>
</dbReference>
<sequence length="215" mass="22982">MLVAPSVLSANFMQLGQDIQMVEAAGAQYLHLDLMDGHFVQNLTFGPEFIKQIRPETKMKLDCHLMVSNPDQYLEQLAANGADILSVHFEGNDHIHALLQQINGLGCASSLVLNPGTAVASVTELLPLVKQVLVMTVNPGFGGQQFIASCLGKMEQLAAYRQEHGLDFNIEVDGGVNSETGQRCVAAGADVLVAGSYVFGQADPAAQVARLLALH</sequence>
<dbReference type="PATRIC" id="fig|1423726.3.peg.239"/>
<evidence type="ECO:0000256" key="3">
    <source>
        <dbReference type="ARBA" id="ARBA00001941"/>
    </source>
</evidence>
<keyword evidence="9 10" id="KW-0413">Isomerase</keyword>
<feature type="binding site" evidence="10 13">
    <location>
        <position position="33"/>
    </location>
    <ligand>
        <name>a divalent metal cation</name>
        <dbReference type="ChEBI" id="CHEBI:60240"/>
    </ligand>
</feature>
<comment type="cofactor">
    <cofactor evidence="10 13">
        <name>a divalent metal cation</name>
        <dbReference type="ChEBI" id="CHEBI:60240"/>
    </cofactor>
    <text evidence="10 13">Binds 1 divalent metal cation per subunit.</text>
</comment>
<evidence type="ECO:0000256" key="10">
    <source>
        <dbReference type="HAMAP-Rule" id="MF_02227"/>
    </source>
</evidence>
<evidence type="ECO:0000313" key="15">
    <source>
        <dbReference type="EMBL" id="KRK35114.1"/>
    </source>
</evidence>
<feature type="binding site" evidence="14">
    <location>
        <position position="175"/>
    </location>
    <ligand>
        <name>substrate</name>
    </ligand>
</feature>
<keyword evidence="10 11" id="KW-0119">Carbohydrate metabolism</keyword>
<protein>
    <recommendedName>
        <fullName evidence="7 10">Ribulose-phosphate 3-epimerase</fullName>
        <ecNumber evidence="7 10">5.1.3.1</ecNumber>
    </recommendedName>
</protein>
<feature type="active site" description="Proton donor" evidence="10 12">
    <location>
        <position position="173"/>
    </location>
</feature>
<keyword evidence="13" id="KW-0464">Manganese</keyword>
<keyword evidence="13" id="KW-0170">Cobalt</keyword>
<evidence type="ECO:0000256" key="2">
    <source>
        <dbReference type="ARBA" id="ARBA00001936"/>
    </source>
</evidence>
<dbReference type="EC" id="5.1.3.1" evidence="7 10"/>
<dbReference type="PROSITE" id="PS01086">
    <property type="entry name" value="RIBUL_P_3_EPIMER_2"/>
    <property type="match status" value="1"/>
</dbReference>
<dbReference type="CDD" id="cd00429">
    <property type="entry name" value="RPE"/>
    <property type="match status" value="1"/>
</dbReference>
<comment type="cofactor">
    <cofactor evidence="4">
        <name>Zn(2+)</name>
        <dbReference type="ChEBI" id="CHEBI:29105"/>
    </cofactor>
</comment>
<dbReference type="NCBIfam" id="NF004076">
    <property type="entry name" value="PRK05581.1-4"/>
    <property type="match status" value="1"/>
</dbReference>
<evidence type="ECO:0000256" key="9">
    <source>
        <dbReference type="ARBA" id="ARBA00023235"/>
    </source>
</evidence>
<dbReference type="FunFam" id="3.20.20.70:FF:000004">
    <property type="entry name" value="Ribulose-phosphate 3-epimerase"/>
    <property type="match status" value="1"/>
</dbReference>
<evidence type="ECO:0000256" key="7">
    <source>
        <dbReference type="ARBA" id="ARBA00013188"/>
    </source>
</evidence>
<evidence type="ECO:0000256" key="11">
    <source>
        <dbReference type="PIRNR" id="PIRNR001461"/>
    </source>
</evidence>
<dbReference type="PIRSF" id="PIRSF001461">
    <property type="entry name" value="RPE"/>
    <property type="match status" value="1"/>
</dbReference>
<dbReference type="PROSITE" id="PS01085">
    <property type="entry name" value="RIBUL_P_3_EPIMER_1"/>
    <property type="match status" value="1"/>
</dbReference>
<comment type="caution">
    <text evidence="15">The sequence shown here is derived from an EMBL/GenBank/DDBJ whole genome shotgun (WGS) entry which is preliminary data.</text>
</comment>
<reference evidence="15 16" key="1">
    <citation type="journal article" date="2015" name="Genome Announc.">
        <title>Expanding the biotechnology potential of lactobacilli through comparative genomics of 213 strains and associated genera.</title>
        <authorList>
            <person name="Sun Z."/>
            <person name="Harris H.M."/>
            <person name="McCann A."/>
            <person name="Guo C."/>
            <person name="Argimon S."/>
            <person name="Zhang W."/>
            <person name="Yang X."/>
            <person name="Jeffery I.B."/>
            <person name="Cooney J.C."/>
            <person name="Kagawa T.F."/>
            <person name="Liu W."/>
            <person name="Song Y."/>
            <person name="Salvetti E."/>
            <person name="Wrobel A."/>
            <person name="Rasinkangas P."/>
            <person name="Parkhill J."/>
            <person name="Rea M.C."/>
            <person name="O'Sullivan O."/>
            <person name="Ritari J."/>
            <person name="Douillard F.P."/>
            <person name="Paul Ross R."/>
            <person name="Yang R."/>
            <person name="Briner A.E."/>
            <person name="Felis G.E."/>
            <person name="de Vos W.M."/>
            <person name="Barrangou R."/>
            <person name="Klaenhammer T.R."/>
            <person name="Caufield P.W."/>
            <person name="Cui Y."/>
            <person name="Zhang H."/>
            <person name="O'Toole P.W."/>
        </authorList>
    </citation>
    <scope>NUCLEOTIDE SEQUENCE [LARGE SCALE GENOMIC DNA]</scope>
    <source>
        <strain evidence="15 16">DSM 20003</strain>
    </source>
</reference>
<dbReference type="InterPro" id="IPR013785">
    <property type="entry name" value="Aldolase_TIM"/>
</dbReference>
<dbReference type="HAMAP" id="MF_02227">
    <property type="entry name" value="RPE"/>
    <property type="match status" value="1"/>
</dbReference>
<dbReference type="Gene3D" id="3.20.20.70">
    <property type="entry name" value="Aldolase class I"/>
    <property type="match status" value="1"/>
</dbReference>
<feature type="binding site" evidence="10 14">
    <location>
        <begin position="140"/>
        <end position="143"/>
    </location>
    <ligand>
        <name>substrate</name>
    </ligand>
</feature>
<feature type="binding site" evidence="10 13">
    <location>
        <position position="31"/>
    </location>
    <ligand>
        <name>a divalent metal cation</name>
        <dbReference type="ChEBI" id="CHEBI:60240"/>
    </ligand>
</feature>
<accession>A0A0R1GV62</accession>
<keyword evidence="16" id="KW-1185">Reference proteome</keyword>
<feature type="binding site" evidence="10 14">
    <location>
        <begin position="195"/>
        <end position="196"/>
    </location>
    <ligand>
        <name>substrate</name>
    </ligand>
</feature>
<dbReference type="GO" id="GO:0004750">
    <property type="term" value="F:D-ribulose-phosphate 3-epimerase activity"/>
    <property type="evidence" value="ECO:0007669"/>
    <property type="project" value="UniProtKB-UniRule"/>
</dbReference>
<feature type="binding site" evidence="10 13">
    <location>
        <position position="173"/>
    </location>
    <ligand>
        <name>a divalent metal cation</name>
        <dbReference type="ChEBI" id="CHEBI:60240"/>
    </ligand>
</feature>
<dbReference type="GO" id="GO:0019323">
    <property type="term" value="P:pentose catabolic process"/>
    <property type="evidence" value="ECO:0007669"/>
    <property type="project" value="UniProtKB-UniRule"/>
</dbReference>
<dbReference type="GO" id="GO:0006098">
    <property type="term" value="P:pentose-phosphate shunt"/>
    <property type="evidence" value="ECO:0007669"/>
    <property type="project" value="UniProtKB-UniRule"/>
</dbReference>
<dbReference type="InterPro" id="IPR011060">
    <property type="entry name" value="RibuloseP-bd_barrel"/>
</dbReference>
<comment type="catalytic activity">
    <reaction evidence="1 10 11">
        <text>D-ribulose 5-phosphate = D-xylulose 5-phosphate</text>
        <dbReference type="Rhea" id="RHEA:13677"/>
        <dbReference type="ChEBI" id="CHEBI:57737"/>
        <dbReference type="ChEBI" id="CHEBI:58121"/>
        <dbReference type="EC" id="5.1.3.1"/>
    </reaction>
</comment>